<dbReference type="InterPro" id="IPR032830">
    <property type="entry name" value="XPB/Ssl2_N"/>
</dbReference>
<organism evidence="2 3">
    <name type="scientific">Leifsonia naganoensis</name>
    <dbReference type="NCBI Taxonomy" id="150025"/>
    <lineage>
        <taxon>Bacteria</taxon>
        <taxon>Bacillati</taxon>
        <taxon>Actinomycetota</taxon>
        <taxon>Actinomycetes</taxon>
        <taxon>Micrococcales</taxon>
        <taxon>Microbacteriaceae</taxon>
        <taxon>Leifsonia</taxon>
    </lineage>
</organism>
<dbReference type="Pfam" id="PF13625">
    <property type="entry name" value="Helicase_C_3"/>
    <property type="match status" value="1"/>
</dbReference>
<dbReference type="RefSeq" id="WP_179701579.1">
    <property type="nucleotide sequence ID" value="NZ_BAAAHA010000001.1"/>
</dbReference>
<feature type="domain" description="Helicase XPB/Ssl2 N-terminal" evidence="1">
    <location>
        <begin position="365"/>
        <end position="487"/>
    </location>
</feature>
<dbReference type="AlphaFoldDB" id="A0A853DVI7"/>
<reference evidence="2 3" key="1">
    <citation type="submission" date="2020-07" db="EMBL/GenBank/DDBJ databases">
        <title>Sequencing the genomes of 1000 actinobacteria strains.</title>
        <authorList>
            <person name="Klenk H.-P."/>
        </authorList>
    </citation>
    <scope>NUCLEOTIDE SEQUENCE [LARGE SCALE GENOMIC DNA]</scope>
    <source>
        <strain evidence="2 3">DSM 15166</strain>
    </source>
</reference>
<comment type="caution">
    <text evidence="2">The sequence shown here is derived from an EMBL/GenBank/DDBJ whole genome shotgun (WGS) entry which is preliminary data.</text>
</comment>
<evidence type="ECO:0000259" key="1">
    <source>
        <dbReference type="Pfam" id="PF13625"/>
    </source>
</evidence>
<name>A0A853DVI7_9MICO</name>
<dbReference type="EMBL" id="JACCHJ010000001">
    <property type="protein sequence ID" value="NYK10994.1"/>
    <property type="molecule type" value="Genomic_DNA"/>
</dbReference>
<dbReference type="Proteomes" id="UP000521075">
    <property type="component" value="Unassembled WGS sequence"/>
</dbReference>
<accession>A0A853DVI7</accession>
<keyword evidence="3" id="KW-1185">Reference proteome</keyword>
<proteinExistence type="predicted"/>
<evidence type="ECO:0000313" key="2">
    <source>
        <dbReference type="EMBL" id="NYK10994.1"/>
    </source>
</evidence>
<evidence type="ECO:0000313" key="3">
    <source>
        <dbReference type="Proteomes" id="UP000521075"/>
    </source>
</evidence>
<protein>
    <recommendedName>
        <fullName evidence="1">Helicase XPB/Ssl2 N-terminal domain-containing protein</fullName>
    </recommendedName>
</protein>
<gene>
    <name evidence="2" type="ORF">HNR14_002875</name>
</gene>
<sequence>MTTTLALAARLRALGDDALISSLHRRSIRRAGVSDFFDLAEALLDAESVQRALVGLDRTRLAVLIALGRAEAPLTAEAIAAQLAAEPATAGLTVPAVESALEALGGPLLAQPAASEGAEDEVQEATPRGFTGYDAVYARLTAWTEAGLPSPDDLLHTAPPPALAPVPDTERRFTDRLAADRAFDAVVAVSELLAELSREGARELQRGGLALPAVKRIAEALAVDASVVPTALSVASRAGLAAVEDSVWLPAEPAAEWLHASTPERWRALVAAWLDALPDDLRALVAARSRASWGDSLREHVAWLYPAAPEQAQQRVDAHLRDAEWLGVTASGAPSSAGTELVENGPEAAATLLTPAFPAQVRGVYLQHDLTVISPGPLAPDLEARLRGMADLESRALASTFRFSPATLDRAITAGESAASIRDFLAGISLTGLPQPLDYLITDVTERHGRVRVRTVDDGDARSAIHSADTTLLRTIQVDQSLSSLRLTPAHADELHSRFPRDVVFWALSDARYPVVAENDDGVPVALRRQRYAHPHPVASRDQDREMVERLRAVDEAATDDTGEQWLARQLEQAVRARQTVIVEVAMPDGRTVDYLLEPTGVGGGRLRGRDRAADIERTLPLSSVKGVRPA</sequence>